<dbReference type="Pfam" id="PF01327">
    <property type="entry name" value="Pep_deformylase"/>
    <property type="match status" value="1"/>
</dbReference>
<feature type="active site" evidence="5">
    <location>
        <position position="159"/>
    </location>
</feature>
<keyword evidence="3 5" id="KW-0378">Hydrolase</keyword>
<feature type="binding site" evidence="5">
    <location>
        <position position="116"/>
    </location>
    <ligand>
        <name>Fe cation</name>
        <dbReference type="ChEBI" id="CHEBI:24875"/>
    </ligand>
</feature>
<proteinExistence type="inferred from homology"/>
<feature type="binding site" evidence="5">
    <location>
        <position position="158"/>
    </location>
    <ligand>
        <name>Fe cation</name>
        <dbReference type="ChEBI" id="CHEBI:24875"/>
    </ligand>
</feature>
<dbReference type="PIRSF" id="PIRSF004749">
    <property type="entry name" value="Pep_def"/>
    <property type="match status" value="1"/>
</dbReference>
<dbReference type="PRINTS" id="PR01576">
    <property type="entry name" value="PDEFORMYLASE"/>
</dbReference>
<accession>A0A1M5L0Y3</accession>
<organism evidence="6 7">
    <name type="scientific">Bradyrhizobium erythrophlei</name>
    <dbReference type="NCBI Taxonomy" id="1437360"/>
    <lineage>
        <taxon>Bacteria</taxon>
        <taxon>Pseudomonadati</taxon>
        <taxon>Pseudomonadota</taxon>
        <taxon>Alphaproteobacteria</taxon>
        <taxon>Hyphomicrobiales</taxon>
        <taxon>Nitrobacteraceae</taxon>
        <taxon>Bradyrhizobium</taxon>
    </lineage>
</organism>
<dbReference type="Gene3D" id="3.90.45.10">
    <property type="entry name" value="Peptide deformylase"/>
    <property type="match status" value="1"/>
</dbReference>
<keyword evidence="2 5" id="KW-0479">Metal-binding</keyword>
<keyword evidence="5" id="KW-0408">Iron</keyword>
<dbReference type="PANTHER" id="PTHR10458">
    <property type="entry name" value="PEPTIDE DEFORMYLASE"/>
    <property type="match status" value="1"/>
</dbReference>
<feature type="binding site" evidence="5">
    <location>
        <position position="162"/>
    </location>
    <ligand>
        <name>Fe cation</name>
        <dbReference type="ChEBI" id="CHEBI:24875"/>
    </ligand>
</feature>
<dbReference type="PANTHER" id="PTHR10458:SF2">
    <property type="entry name" value="PEPTIDE DEFORMYLASE, MITOCHONDRIAL"/>
    <property type="match status" value="1"/>
</dbReference>
<name>A0A1M5L0Y3_9BRAD</name>
<dbReference type="AlphaFoldDB" id="A0A1M5L0Y3"/>
<comment type="similarity">
    <text evidence="1 5">Belongs to the polypeptide deformylase family.</text>
</comment>
<dbReference type="GO" id="GO:0006412">
    <property type="term" value="P:translation"/>
    <property type="evidence" value="ECO:0007669"/>
    <property type="project" value="UniProtKB-UniRule"/>
</dbReference>
<keyword evidence="4 5" id="KW-0648">Protein biosynthesis</keyword>
<comment type="cofactor">
    <cofactor evidence="5">
        <name>Fe(2+)</name>
        <dbReference type="ChEBI" id="CHEBI:29033"/>
    </cofactor>
    <text evidence="5">Binds 1 Fe(2+) ion.</text>
</comment>
<evidence type="ECO:0000256" key="5">
    <source>
        <dbReference type="HAMAP-Rule" id="MF_00163"/>
    </source>
</evidence>
<dbReference type="GO" id="GO:0042586">
    <property type="term" value="F:peptide deformylase activity"/>
    <property type="evidence" value="ECO:0007669"/>
    <property type="project" value="UniProtKB-UniRule"/>
</dbReference>
<evidence type="ECO:0000256" key="4">
    <source>
        <dbReference type="ARBA" id="ARBA00022917"/>
    </source>
</evidence>
<dbReference type="OrthoDB" id="9804313at2"/>
<dbReference type="RefSeq" id="WP_079566781.1">
    <property type="nucleotide sequence ID" value="NZ_LT670818.1"/>
</dbReference>
<dbReference type="SUPFAM" id="SSF56420">
    <property type="entry name" value="Peptide deformylase"/>
    <property type="match status" value="1"/>
</dbReference>
<dbReference type="FunFam" id="3.90.45.10:FF:000003">
    <property type="entry name" value="Peptide deformylase"/>
    <property type="match status" value="1"/>
</dbReference>
<evidence type="ECO:0000313" key="7">
    <source>
        <dbReference type="Proteomes" id="UP000190675"/>
    </source>
</evidence>
<evidence type="ECO:0000256" key="3">
    <source>
        <dbReference type="ARBA" id="ARBA00022801"/>
    </source>
</evidence>
<evidence type="ECO:0000313" key="6">
    <source>
        <dbReference type="EMBL" id="SHG58744.1"/>
    </source>
</evidence>
<protein>
    <recommendedName>
        <fullName evidence="5">Peptide deformylase</fullName>
        <shortName evidence="5">PDF</shortName>
        <ecNumber evidence="5">3.5.1.88</ecNumber>
    </recommendedName>
    <alternativeName>
        <fullName evidence="5">Polypeptide deformylase</fullName>
    </alternativeName>
</protein>
<gene>
    <name evidence="5" type="primary">def</name>
    <name evidence="6" type="ORF">SAMN05444169_3195</name>
</gene>
<dbReference type="InterPro" id="IPR036821">
    <property type="entry name" value="Peptide_deformylase_sf"/>
</dbReference>
<dbReference type="GO" id="GO:0046872">
    <property type="term" value="F:metal ion binding"/>
    <property type="evidence" value="ECO:0007669"/>
    <property type="project" value="UniProtKB-KW"/>
</dbReference>
<dbReference type="CDD" id="cd00487">
    <property type="entry name" value="Pep_deformylase"/>
    <property type="match status" value="1"/>
</dbReference>
<dbReference type="Proteomes" id="UP000190675">
    <property type="component" value="Chromosome I"/>
</dbReference>
<reference evidence="6 7" key="1">
    <citation type="submission" date="2016-11" db="EMBL/GenBank/DDBJ databases">
        <authorList>
            <person name="Jaros S."/>
            <person name="Januszkiewicz K."/>
            <person name="Wedrychowicz H."/>
        </authorList>
    </citation>
    <scope>NUCLEOTIDE SEQUENCE [LARGE SCALE GENOMIC DNA]</scope>
    <source>
        <strain evidence="6 7">GAS242</strain>
    </source>
</reference>
<dbReference type="NCBIfam" id="NF001159">
    <property type="entry name" value="PRK00150.1-3"/>
    <property type="match status" value="1"/>
</dbReference>
<evidence type="ECO:0000256" key="1">
    <source>
        <dbReference type="ARBA" id="ARBA00010759"/>
    </source>
</evidence>
<sequence>MSFDVPATPVGIVKVGHPALRNGTRSVPQELFGTPALHELIDVMRATLAGKGVGLAAPQIAVPLRLFVVEDTEDRMSHLTPGQQKARNRYPFPFEAVINPTWYATSPEMVIETEGCLSIPDFKADVSRYWAIEVEGFQPNGQRKTWSFKGWPARIFQHEIDHLDGRLLTDCMLPRTLTSTEPYGTGASSDLLERLAISTEPPKEK</sequence>
<dbReference type="EC" id="3.5.1.88" evidence="5"/>
<dbReference type="EMBL" id="LT670818">
    <property type="protein sequence ID" value="SHG58744.1"/>
    <property type="molecule type" value="Genomic_DNA"/>
</dbReference>
<dbReference type="InterPro" id="IPR023635">
    <property type="entry name" value="Peptide_deformylase"/>
</dbReference>
<dbReference type="HAMAP" id="MF_00163">
    <property type="entry name" value="Pep_deformylase"/>
    <property type="match status" value="1"/>
</dbReference>
<evidence type="ECO:0000256" key="2">
    <source>
        <dbReference type="ARBA" id="ARBA00022723"/>
    </source>
</evidence>
<comment type="function">
    <text evidence="5">Removes the formyl group from the N-terminal Met of newly synthesized proteins. Requires at least a dipeptide for an efficient rate of reaction. N-terminal L-methionine is a prerequisite for activity but the enzyme has broad specificity at other positions.</text>
</comment>
<comment type="catalytic activity">
    <reaction evidence="5">
        <text>N-terminal N-formyl-L-methionyl-[peptide] + H2O = N-terminal L-methionyl-[peptide] + formate</text>
        <dbReference type="Rhea" id="RHEA:24420"/>
        <dbReference type="Rhea" id="RHEA-COMP:10639"/>
        <dbReference type="Rhea" id="RHEA-COMP:10640"/>
        <dbReference type="ChEBI" id="CHEBI:15377"/>
        <dbReference type="ChEBI" id="CHEBI:15740"/>
        <dbReference type="ChEBI" id="CHEBI:49298"/>
        <dbReference type="ChEBI" id="CHEBI:64731"/>
        <dbReference type="EC" id="3.5.1.88"/>
    </reaction>
</comment>